<evidence type="ECO:0000313" key="2">
    <source>
        <dbReference type="Proteomes" id="UP001056120"/>
    </source>
</evidence>
<dbReference type="Proteomes" id="UP001056120">
    <property type="component" value="Linkage Group LG01"/>
</dbReference>
<evidence type="ECO:0000313" key="1">
    <source>
        <dbReference type="EMBL" id="KAI3829594.1"/>
    </source>
</evidence>
<name>A0ACB9KBG0_9ASTR</name>
<reference evidence="1 2" key="2">
    <citation type="journal article" date="2022" name="Mol. Ecol. Resour.">
        <title>The genomes of chicory, endive, great burdock and yacon provide insights into Asteraceae paleo-polyploidization history and plant inulin production.</title>
        <authorList>
            <person name="Fan W."/>
            <person name="Wang S."/>
            <person name="Wang H."/>
            <person name="Wang A."/>
            <person name="Jiang F."/>
            <person name="Liu H."/>
            <person name="Zhao H."/>
            <person name="Xu D."/>
            <person name="Zhang Y."/>
        </authorList>
    </citation>
    <scope>NUCLEOTIDE SEQUENCE [LARGE SCALE GENOMIC DNA]</scope>
    <source>
        <strain evidence="2">cv. Yunnan</strain>
        <tissue evidence="1">Leaves</tissue>
    </source>
</reference>
<proteinExistence type="predicted"/>
<accession>A0ACB9KBG0</accession>
<protein>
    <submittedName>
        <fullName evidence="1">Uncharacterized protein</fullName>
    </submittedName>
</protein>
<reference evidence="2" key="1">
    <citation type="journal article" date="2022" name="Mol. Ecol. Resour.">
        <title>The genomes of chicory, endive, great burdock and yacon provide insights into Asteraceae palaeo-polyploidization history and plant inulin production.</title>
        <authorList>
            <person name="Fan W."/>
            <person name="Wang S."/>
            <person name="Wang H."/>
            <person name="Wang A."/>
            <person name="Jiang F."/>
            <person name="Liu H."/>
            <person name="Zhao H."/>
            <person name="Xu D."/>
            <person name="Zhang Y."/>
        </authorList>
    </citation>
    <scope>NUCLEOTIDE SEQUENCE [LARGE SCALE GENOMIC DNA]</scope>
    <source>
        <strain evidence="2">cv. Yunnan</strain>
    </source>
</reference>
<comment type="caution">
    <text evidence="1">The sequence shown here is derived from an EMBL/GenBank/DDBJ whole genome shotgun (WGS) entry which is preliminary data.</text>
</comment>
<organism evidence="1 2">
    <name type="scientific">Smallanthus sonchifolius</name>
    <dbReference type="NCBI Taxonomy" id="185202"/>
    <lineage>
        <taxon>Eukaryota</taxon>
        <taxon>Viridiplantae</taxon>
        <taxon>Streptophyta</taxon>
        <taxon>Embryophyta</taxon>
        <taxon>Tracheophyta</taxon>
        <taxon>Spermatophyta</taxon>
        <taxon>Magnoliopsida</taxon>
        <taxon>eudicotyledons</taxon>
        <taxon>Gunneridae</taxon>
        <taxon>Pentapetalae</taxon>
        <taxon>asterids</taxon>
        <taxon>campanulids</taxon>
        <taxon>Asterales</taxon>
        <taxon>Asteraceae</taxon>
        <taxon>Asteroideae</taxon>
        <taxon>Heliantheae alliance</taxon>
        <taxon>Millerieae</taxon>
        <taxon>Smallanthus</taxon>
    </lineage>
</organism>
<gene>
    <name evidence="1" type="ORF">L1987_03720</name>
</gene>
<sequence length="607" mass="68653">MDKHIDDVDKHVEWLHSEQYSAAGNVFGEPQKTTRVGDEYQAQIPSLMTRNERLQLIKLPVCHDGESHDQNLFAFGLSIPATWVHNQQTNKEETMDIDQANVKGEYGIVGCGTDNNLLPVPCSSSKESWSVIEHDSFVLGLYIFGKNLRVVNKFMGNKGMQHVISYYYGKFYRSSEHQKWSMYLKKRISKSVPGKKIFTGWRLHELLSRLLSNVTDECKASLTQVIRTFEAGKLSFEKYVFTLRDTMGVDLLVQAAAIGKGNQDLTSKTKTRLRSKKVESKRSSPKTEEIVNILKDRIGLSKARLNEFFWEAVWPRLVARGWHSEEHRNYAIQNSKNLVFLAPGVTKFSRRSLVKGNQYFDSFDEVLNKVASEPHLLEHDPDMDRLVEHHETQGSDGEQDLMKCTIVDTSLVGLVKVRELTSLTFSEPADSQLSASVSEATQKEDVHPERKLKLVFKQKTKRQRVNDIINNTSGEDEAMEDVACCEKKRTTIVMDLNNPQVCPRSDDDNKSSSAKRTVISETTTKTDLLTPLSNGQRQSRRNRALTTKALEALANGFMNPKKTRRGPEDGTHRRVRAKTAPVSSCGARFLVDGVFDGSSHLVTESPK</sequence>
<dbReference type="EMBL" id="CM042018">
    <property type="protein sequence ID" value="KAI3829594.1"/>
    <property type="molecule type" value="Genomic_DNA"/>
</dbReference>
<keyword evidence="2" id="KW-1185">Reference proteome</keyword>